<evidence type="ECO:0000256" key="5">
    <source>
        <dbReference type="SAM" id="Phobius"/>
    </source>
</evidence>
<evidence type="ECO:0000313" key="8">
    <source>
        <dbReference type="Proteomes" id="UP000293568"/>
    </source>
</evidence>
<keyword evidence="3" id="KW-0720">Serine protease</keyword>
<keyword evidence="5" id="KW-0472">Membrane</keyword>
<dbReference type="Gene3D" id="2.30.42.10">
    <property type="match status" value="1"/>
</dbReference>
<dbReference type="InterPro" id="IPR001940">
    <property type="entry name" value="Peptidase_S1C"/>
</dbReference>
<keyword evidence="1" id="KW-0645">Protease</keyword>
<feature type="compositionally biased region" description="Low complexity" evidence="4">
    <location>
        <begin position="104"/>
        <end position="120"/>
    </location>
</feature>
<dbReference type="PANTHER" id="PTHR43343:SF3">
    <property type="entry name" value="PROTEASE DO-LIKE 8, CHLOROPLASTIC"/>
    <property type="match status" value="1"/>
</dbReference>
<dbReference type="EMBL" id="CP035492">
    <property type="protein sequence ID" value="QAY65013.1"/>
    <property type="molecule type" value="Genomic_DNA"/>
</dbReference>
<dbReference type="OrthoDB" id="9758917at2"/>
<dbReference type="InterPro" id="IPR009003">
    <property type="entry name" value="Peptidase_S1_PA"/>
</dbReference>
<dbReference type="Pfam" id="PF13365">
    <property type="entry name" value="Trypsin_2"/>
    <property type="match status" value="1"/>
</dbReference>
<dbReference type="Pfam" id="PF13180">
    <property type="entry name" value="PDZ_2"/>
    <property type="match status" value="1"/>
</dbReference>
<evidence type="ECO:0000313" key="7">
    <source>
        <dbReference type="EMBL" id="QAY65013.1"/>
    </source>
</evidence>
<feature type="compositionally biased region" description="Polar residues" evidence="4">
    <location>
        <begin position="83"/>
        <end position="103"/>
    </location>
</feature>
<evidence type="ECO:0000259" key="6">
    <source>
        <dbReference type="SMART" id="SM00228"/>
    </source>
</evidence>
<dbReference type="GO" id="GO:0004252">
    <property type="term" value="F:serine-type endopeptidase activity"/>
    <property type="evidence" value="ECO:0007669"/>
    <property type="project" value="InterPro"/>
</dbReference>
<dbReference type="PRINTS" id="PR00834">
    <property type="entry name" value="PROTEASES2C"/>
</dbReference>
<dbReference type="PANTHER" id="PTHR43343">
    <property type="entry name" value="PEPTIDASE S12"/>
    <property type="match status" value="1"/>
</dbReference>
<sequence length="554" mass="59765">MSDTNNNGYDDFFKANGSGEEQGERDNRNEDTRPEAEPSKPSYYYSYGPFKPGAGNSQDEQQPYASRSDSPNNGERPAERSDSQANPSSYGYDNQPYGYSQPNGASQAGQSYAASSEGAARAQQLRPFTPNPQARQWQLKEPRRRTSLRSLFASFLAGVVVVGVLMWASDNYNWFSNAGVLSTTSSSGTQTPQAAGTSGGASTVAARPDDLAQLFDEASPAVVKITTYVNAAKMNQGNSMLDDPFFRQFFGGAPDDSQQNKNQDKDQMQESGLGTGFFFDSSGYILTNQHVVADSDKIEVTVQGYDKPFTAELLGSSFDLDLAVLKVTNSKAFPTLKLGNSDDIKIGDWVVAIGNPYGFDHTITAGVLSAKERPISISDTDGTRNYEHLLQTDASINPGNSGGPLLNTEGEVIGINTAVSSQAQGIGFAIPTSTINSVLDDLKNNKQIPKDPVPFIGATLTDVTDQIAQQLGMDKVEGSIVTAVTYNSPAYKADLRQYDVILGIDGKKYNSTNDLIAEIQKHKVGDNIALNIVRNGKTMDLQVQVGDKNQFNVE</sequence>
<dbReference type="GO" id="GO:0006508">
    <property type="term" value="P:proteolysis"/>
    <property type="evidence" value="ECO:0007669"/>
    <property type="project" value="UniProtKB-KW"/>
</dbReference>
<dbReference type="Gene3D" id="2.40.10.120">
    <property type="match status" value="1"/>
</dbReference>
<accession>A0A4P6ESP6</accession>
<keyword evidence="8" id="KW-1185">Reference proteome</keyword>
<dbReference type="SUPFAM" id="SSF50156">
    <property type="entry name" value="PDZ domain-like"/>
    <property type="match status" value="1"/>
</dbReference>
<evidence type="ECO:0000256" key="4">
    <source>
        <dbReference type="SAM" id="MobiDB-lite"/>
    </source>
</evidence>
<dbReference type="RefSeq" id="WP_129437129.1">
    <property type="nucleotide sequence ID" value="NZ_CP035492.1"/>
</dbReference>
<keyword evidence="5" id="KW-1133">Transmembrane helix</keyword>
<dbReference type="SMART" id="SM00228">
    <property type="entry name" value="PDZ"/>
    <property type="match status" value="1"/>
</dbReference>
<feature type="compositionally biased region" description="Low complexity" evidence="4">
    <location>
        <begin position="39"/>
        <end position="53"/>
    </location>
</feature>
<dbReference type="InterPro" id="IPR001478">
    <property type="entry name" value="PDZ"/>
</dbReference>
<feature type="region of interest" description="Disordered" evidence="4">
    <location>
        <begin position="183"/>
        <end position="204"/>
    </location>
</feature>
<dbReference type="KEGG" id="pprt:ET464_00045"/>
<protein>
    <submittedName>
        <fullName evidence="7">PDZ domain-containing protein</fullName>
    </submittedName>
</protein>
<dbReference type="SUPFAM" id="SSF50494">
    <property type="entry name" value="Trypsin-like serine proteases"/>
    <property type="match status" value="1"/>
</dbReference>
<feature type="compositionally biased region" description="Polar residues" evidence="4">
    <location>
        <begin position="55"/>
        <end position="73"/>
    </location>
</feature>
<evidence type="ECO:0000256" key="2">
    <source>
        <dbReference type="ARBA" id="ARBA00022801"/>
    </source>
</evidence>
<feature type="region of interest" description="Disordered" evidence="4">
    <location>
        <begin position="1"/>
        <end position="142"/>
    </location>
</feature>
<keyword evidence="5" id="KW-0812">Transmembrane</keyword>
<gene>
    <name evidence="7" type="ORF">ET464_00045</name>
</gene>
<evidence type="ECO:0000256" key="1">
    <source>
        <dbReference type="ARBA" id="ARBA00022670"/>
    </source>
</evidence>
<keyword evidence="2" id="KW-0378">Hydrolase</keyword>
<organism evidence="7 8">
    <name type="scientific">Paenibacillus protaetiae</name>
    <dbReference type="NCBI Taxonomy" id="2509456"/>
    <lineage>
        <taxon>Bacteria</taxon>
        <taxon>Bacillati</taxon>
        <taxon>Bacillota</taxon>
        <taxon>Bacilli</taxon>
        <taxon>Bacillales</taxon>
        <taxon>Paenibacillaceae</taxon>
        <taxon>Paenibacillus</taxon>
    </lineage>
</organism>
<feature type="domain" description="PDZ" evidence="6">
    <location>
        <begin position="454"/>
        <end position="536"/>
    </location>
</feature>
<dbReference type="InterPro" id="IPR036034">
    <property type="entry name" value="PDZ_sf"/>
</dbReference>
<dbReference type="AlphaFoldDB" id="A0A4P6ESP6"/>
<evidence type="ECO:0000256" key="3">
    <source>
        <dbReference type="ARBA" id="ARBA00022825"/>
    </source>
</evidence>
<dbReference type="InterPro" id="IPR051201">
    <property type="entry name" value="Chloro_Bact_Ser_Proteases"/>
</dbReference>
<reference evidence="7 8" key="1">
    <citation type="submission" date="2019-01" db="EMBL/GenBank/DDBJ databases">
        <title>Genome sequencing of strain FW100M-2.</title>
        <authorList>
            <person name="Heo J."/>
            <person name="Kim S.-J."/>
            <person name="Kim J.-S."/>
            <person name="Hong S.-B."/>
            <person name="Kwon S.-W."/>
        </authorList>
    </citation>
    <scope>NUCLEOTIDE SEQUENCE [LARGE SCALE GENOMIC DNA]</scope>
    <source>
        <strain evidence="7 8">FW100M-2</strain>
    </source>
</reference>
<proteinExistence type="predicted"/>
<name>A0A4P6ESP6_9BACL</name>
<dbReference type="Proteomes" id="UP000293568">
    <property type="component" value="Chromosome"/>
</dbReference>
<feature type="compositionally biased region" description="Basic and acidic residues" evidence="4">
    <location>
        <begin position="22"/>
        <end position="38"/>
    </location>
</feature>
<feature type="transmembrane region" description="Helical" evidence="5">
    <location>
        <begin position="148"/>
        <end position="168"/>
    </location>
</feature>